<dbReference type="GO" id="GO:0019646">
    <property type="term" value="P:aerobic electron transport chain"/>
    <property type="evidence" value="ECO:0007669"/>
    <property type="project" value="TreeGrafter"/>
</dbReference>
<dbReference type="OrthoDB" id="2375888at2"/>
<name>A0A318JC30_9NEIS</name>
<dbReference type="GO" id="GO:0005886">
    <property type="term" value="C:plasma membrane"/>
    <property type="evidence" value="ECO:0007669"/>
    <property type="project" value="UniProtKB-SubCell"/>
</dbReference>
<keyword evidence="11 17" id="KW-0472">Membrane</keyword>
<evidence type="ECO:0000256" key="9">
    <source>
        <dbReference type="ARBA" id="ARBA00022989"/>
    </source>
</evidence>
<dbReference type="InterPro" id="IPR050968">
    <property type="entry name" value="Cytochrome_c_oxidase_bac_sub4"/>
</dbReference>
<keyword evidence="10" id="KW-0560">Oxidoreductase</keyword>
<comment type="subunit">
    <text evidence="3">Heterooctamer of two A chains, two B chains, two C chains and two D chains.</text>
</comment>
<evidence type="ECO:0000256" key="7">
    <source>
        <dbReference type="ARBA" id="ARBA00022692"/>
    </source>
</evidence>
<evidence type="ECO:0000256" key="11">
    <source>
        <dbReference type="ARBA" id="ARBA00023136"/>
    </source>
</evidence>
<comment type="subcellular location">
    <subcellularLocation>
        <location evidence="1">Cell membrane</location>
        <topology evidence="1">Multi-pass membrane protein</topology>
    </subcellularLocation>
</comment>
<dbReference type="GO" id="GO:0015078">
    <property type="term" value="F:proton transmembrane transporter activity"/>
    <property type="evidence" value="ECO:0007669"/>
    <property type="project" value="TreeGrafter"/>
</dbReference>
<dbReference type="InterPro" id="IPR005171">
    <property type="entry name" value="Cyt_c_oxidase_su4_prok"/>
</dbReference>
<evidence type="ECO:0000256" key="5">
    <source>
        <dbReference type="ARBA" id="ARBA00022448"/>
    </source>
</evidence>
<comment type="similarity">
    <text evidence="2">Belongs to the cytochrome c oxidase bacterial subunit 4 family.</text>
</comment>
<keyword evidence="5" id="KW-0813">Transport</keyword>
<keyword evidence="8" id="KW-0249">Electron transport</keyword>
<comment type="function">
    <text evidence="12">Cytochrome bo(3) ubiquinol terminal oxidase is the component of the aerobic respiratory chain of E.coli that predominates when cells are grown at high aeration. Has proton pump activity across the membrane in addition to electron transfer, pumping 2 protons/electron.</text>
</comment>
<keyword evidence="6" id="KW-1003">Cell membrane</keyword>
<dbReference type="InterPro" id="IPR014210">
    <property type="entry name" value="Cyt_o_ubiqinol_oxidase_su4"/>
</dbReference>
<evidence type="ECO:0000313" key="18">
    <source>
        <dbReference type="EMBL" id="PXX44399.1"/>
    </source>
</evidence>
<evidence type="ECO:0000256" key="10">
    <source>
        <dbReference type="ARBA" id="ARBA00023002"/>
    </source>
</evidence>
<evidence type="ECO:0000256" key="14">
    <source>
        <dbReference type="ARBA" id="ARBA00030211"/>
    </source>
</evidence>
<dbReference type="Pfam" id="PF03626">
    <property type="entry name" value="COX4_pro"/>
    <property type="match status" value="1"/>
</dbReference>
<feature type="transmembrane region" description="Helical" evidence="17">
    <location>
        <begin position="17"/>
        <end position="35"/>
    </location>
</feature>
<evidence type="ECO:0000256" key="17">
    <source>
        <dbReference type="SAM" id="Phobius"/>
    </source>
</evidence>
<evidence type="ECO:0000256" key="12">
    <source>
        <dbReference type="ARBA" id="ARBA00025694"/>
    </source>
</evidence>
<keyword evidence="19" id="KW-1185">Reference proteome</keyword>
<keyword evidence="9 17" id="KW-1133">Transmembrane helix</keyword>
<dbReference type="GO" id="GO:0015990">
    <property type="term" value="P:electron transport coupled proton transport"/>
    <property type="evidence" value="ECO:0007669"/>
    <property type="project" value="InterPro"/>
</dbReference>
<evidence type="ECO:0000256" key="15">
    <source>
        <dbReference type="ARBA" id="ARBA00031887"/>
    </source>
</evidence>
<evidence type="ECO:0000256" key="8">
    <source>
        <dbReference type="ARBA" id="ARBA00022982"/>
    </source>
</evidence>
<evidence type="ECO:0000256" key="3">
    <source>
        <dbReference type="ARBA" id="ARBA00011700"/>
    </source>
</evidence>
<dbReference type="GO" id="GO:0009486">
    <property type="term" value="F:cytochrome bo3 ubiquinol oxidase activity"/>
    <property type="evidence" value="ECO:0007669"/>
    <property type="project" value="InterPro"/>
</dbReference>
<feature type="transmembrane region" description="Helical" evidence="17">
    <location>
        <begin position="77"/>
        <end position="98"/>
    </location>
</feature>
<comment type="caution">
    <text evidence="18">The sequence shown here is derived from an EMBL/GenBank/DDBJ whole genome shotgun (WGS) entry which is preliminary data.</text>
</comment>
<evidence type="ECO:0000256" key="4">
    <source>
        <dbReference type="ARBA" id="ARBA00014689"/>
    </source>
</evidence>
<evidence type="ECO:0000256" key="13">
    <source>
        <dbReference type="ARBA" id="ARBA00030071"/>
    </source>
</evidence>
<reference evidence="18 19" key="1">
    <citation type="submission" date="2018-05" db="EMBL/GenBank/DDBJ databases">
        <title>Genomic Encyclopedia of Type Strains, Phase IV (KMG-IV): sequencing the most valuable type-strain genomes for metagenomic binning, comparative biology and taxonomic classification.</title>
        <authorList>
            <person name="Goeker M."/>
        </authorList>
    </citation>
    <scope>NUCLEOTIDE SEQUENCE [LARGE SCALE GENOMIC DNA]</scope>
    <source>
        <strain evidence="18 19">DSM 25134</strain>
    </source>
</reference>
<dbReference type="GO" id="GO:0009319">
    <property type="term" value="C:cytochrome o ubiquinol oxidase complex"/>
    <property type="evidence" value="ECO:0007669"/>
    <property type="project" value="TreeGrafter"/>
</dbReference>
<evidence type="ECO:0000256" key="1">
    <source>
        <dbReference type="ARBA" id="ARBA00004651"/>
    </source>
</evidence>
<feature type="transmembrane region" description="Helical" evidence="17">
    <location>
        <begin position="47"/>
        <end position="65"/>
    </location>
</feature>
<accession>A0A318JC30</accession>
<evidence type="ECO:0000313" key="19">
    <source>
        <dbReference type="Proteomes" id="UP000248395"/>
    </source>
</evidence>
<keyword evidence="7 17" id="KW-0812">Transmembrane</keyword>
<dbReference type="EMBL" id="QJKC01000013">
    <property type="protein sequence ID" value="PXX44399.1"/>
    <property type="molecule type" value="Genomic_DNA"/>
</dbReference>
<proteinExistence type="inferred from homology"/>
<dbReference type="RefSeq" id="WP_059285899.1">
    <property type="nucleotide sequence ID" value="NZ_LNQU01000046.1"/>
</dbReference>
<evidence type="ECO:0000256" key="6">
    <source>
        <dbReference type="ARBA" id="ARBA00022475"/>
    </source>
</evidence>
<dbReference type="Proteomes" id="UP000248395">
    <property type="component" value="Unassembled WGS sequence"/>
</dbReference>
<protein>
    <recommendedName>
        <fullName evidence="4">Cytochrome bo(3) ubiquinol oxidase subunit 4</fullName>
    </recommendedName>
    <alternativeName>
        <fullName evidence="16">Cytochrome o ubiquinol oxidase subunit 4</fullName>
    </alternativeName>
    <alternativeName>
        <fullName evidence="13">Oxidase bo(3) subunit 4</fullName>
    </alternativeName>
    <alternativeName>
        <fullName evidence="14">Ubiquinol oxidase polypeptide IV</fullName>
    </alternativeName>
    <alternativeName>
        <fullName evidence="15">Ubiquinol oxidase subunit 4</fullName>
    </alternativeName>
</protein>
<dbReference type="AlphaFoldDB" id="A0A318JC30"/>
<gene>
    <name evidence="18" type="ORF">DFR38_11381</name>
</gene>
<dbReference type="PANTHER" id="PTHR36835">
    <property type="entry name" value="CYTOCHROME BO(3) UBIQUINOL OXIDASE SUBUNIT 4"/>
    <property type="match status" value="1"/>
</dbReference>
<sequence>MSQAHEHAADHGSVKSYLVGFVLAVILTAIPFWMVMSHSFTKQATMIGIFGFAVVQIIVHLKYFLHLNFTKEGKLNSFSFLFTAMIIVMLVGLSVWIISTADALMLR</sequence>
<dbReference type="NCBIfam" id="TIGR02847">
    <property type="entry name" value="CyoD"/>
    <property type="match status" value="1"/>
</dbReference>
<dbReference type="PANTHER" id="PTHR36835:SF1">
    <property type="entry name" value="CYTOCHROME BO(3) UBIQUINOL OXIDASE SUBUNIT 4"/>
    <property type="match status" value="1"/>
</dbReference>
<organism evidence="18 19">
    <name type="scientific">Aquitalea magnusonii</name>
    <dbReference type="NCBI Taxonomy" id="332411"/>
    <lineage>
        <taxon>Bacteria</taxon>
        <taxon>Pseudomonadati</taxon>
        <taxon>Pseudomonadota</taxon>
        <taxon>Betaproteobacteria</taxon>
        <taxon>Neisseriales</taxon>
        <taxon>Chromobacteriaceae</taxon>
        <taxon>Aquitalea</taxon>
    </lineage>
</organism>
<evidence type="ECO:0000256" key="2">
    <source>
        <dbReference type="ARBA" id="ARBA00008079"/>
    </source>
</evidence>
<evidence type="ECO:0000256" key="16">
    <source>
        <dbReference type="ARBA" id="ARBA00032185"/>
    </source>
</evidence>